<accession>A0A5B7D710</accession>
<evidence type="ECO:0000313" key="1">
    <source>
        <dbReference type="EMBL" id="MPC17080.1"/>
    </source>
</evidence>
<dbReference type="Proteomes" id="UP000324222">
    <property type="component" value="Unassembled WGS sequence"/>
</dbReference>
<proteinExistence type="predicted"/>
<organism evidence="1 2">
    <name type="scientific">Portunus trituberculatus</name>
    <name type="common">Swimming crab</name>
    <name type="synonym">Neptunus trituberculatus</name>
    <dbReference type="NCBI Taxonomy" id="210409"/>
    <lineage>
        <taxon>Eukaryota</taxon>
        <taxon>Metazoa</taxon>
        <taxon>Ecdysozoa</taxon>
        <taxon>Arthropoda</taxon>
        <taxon>Crustacea</taxon>
        <taxon>Multicrustacea</taxon>
        <taxon>Malacostraca</taxon>
        <taxon>Eumalacostraca</taxon>
        <taxon>Eucarida</taxon>
        <taxon>Decapoda</taxon>
        <taxon>Pleocyemata</taxon>
        <taxon>Brachyura</taxon>
        <taxon>Eubrachyura</taxon>
        <taxon>Portunoidea</taxon>
        <taxon>Portunidae</taxon>
        <taxon>Portuninae</taxon>
        <taxon>Portunus</taxon>
    </lineage>
</organism>
<dbReference type="AlphaFoldDB" id="A0A5B7D710"/>
<keyword evidence="2" id="KW-1185">Reference proteome</keyword>
<dbReference type="OrthoDB" id="6347579at2759"/>
<dbReference type="Gene3D" id="2.40.70.10">
    <property type="entry name" value="Acid Proteases"/>
    <property type="match status" value="1"/>
</dbReference>
<name>A0A5B7D710_PORTR</name>
<reference evidence="1 2" key="1">
    <citation type="submission" date="2019-05" db="EMBL/GenBank/DDBJ databases">
        <title>Another draft genome of Portunus trituberculatus and its Hox gene families provides insights of decapod evolution.</title>
        <authorList>
            <person name="Jeong J.-H."/>
            <person name="Song I."/>
            <person name="Kim S."/>
            <person name="Choi T."/>
            <person name="Kim D."/>
            <person name="Ryu S."/>
            <person name="Kim W."/>
        </authorList>
    </citation>
    <scope>NUCLEOTIDE SEQUENCE [LARGE SCALE GENOMIC DNA]</scope>
    <source>
        <tissue evidence="1">Muscle</tissue>
    </source>
</reference>
<protein>
    <submittedName>
        <fullName evidence="1">Uncharacterized protein</fullName>
    </submittedName>
</protein>
<sequence>MRMDLMREEMPAAVGKARQFTVEHGKRLRQDLTEVKEESVAVKQQCEGRIGVVESEVDGRPCPEVVDTGAAKTVVGEEVVAVQDPVSDRQLCGMIGHCTTPRGPVMSTITVGGVEEKLPVFVADMEEPCLVGLDSLVQSAACVDSGRMEMQVREEMLPLILEDTAEQVESPVTSSDVENERLELHCRVVREGEVAVATVRTRERQEAMSSCGGKVSDATGTACGRQAAARSDGREVDGDAGEANLALSPHVVDLEVCSSTNLTAEQVVKLEKRLMEHEDVFSRDAPDLGCTLLVQPSNKADSQTMKQPHSSVPLAKREEMKLLLDLATERPPEEELPQMAHELVVTLQQWMEATRRQVANNRRLAGQAMIRWYQLRTGDTQNAVGGRGWRYKLCRKQGITPKRLENYWEHGKDVHRFVTNHSHYLQAGRWHNQAAAQCPRRLPFGCGEGRTFHVGPAGTTFVARQ</sequence>
<dbReference type="EMBL" id="VSRR010000558">
    <property type="protein sequence ID" value="MPC17080.1"/>
    <property type="molecule type" value="Genomic_DNA"/>
</dbReference>
<comment type="caution">
    <text evidence="1">The sequence shown here is derived from an EMBL/GenBank/DDBJ whole genome shotgun (WGS) entry which is preliminary data.</text>
</comment>
<dbReference type="SUPFAM" id="SSF50630">
    <property type="entry name" value="Acid proteases"/>
    <property type="match status" value="1"/>
</dbReference>
<dbReference type="InterPro" id="IPR021109">
    <property type="entry name" value="Peptidase_aspartic_dom_sf"/>
</dbReference>
<evidence type="ECO:0000313" key="2">
    <source>
        <dbReference type="Proteomes" id="UP000324222"/>
    </source>
</evidence>
<gene>
    <name evidence="1" type="ORF">E2C01_009925</name>
</gene>